<dbReference type="AlphaFoldDB" id="A0A226QBG7"/>
<sequence length="256" mass="28981">MKGKFKKFLVASSFVTLLSGFNLVNYAFADSKVVNNESKEVKEVLEQKEKLKQSVNIDKYDLVRKSELGVKEGYDKDDPEPDWAPGDSFGSPKGTNNISFAAFAPGDIIVVHDGSVAWGYYRHAAVWDGTYYTGSLDSYAFIEANVENQPGDGQSNVHYSTARKFRNYDQAVGLYVYTLEQQFRTLARNYIRNQLGEPYKFVGSYKSDTSTWYCSKLAWKAYYDMGNRDLDYDGGLYVYPDDIYQDGDTKIFATGS</sequence>
<dbReference type="SUPFAM" id="SSF54001">
    <property type="entry name" value="Cysteine proteinases"/>
    <property type="match status" value="1"/>
</dbReference>
<dbReference type="RefSeq" id="WP_025949888.1">
    <property type="nucleotide sequence ID" value="NZ_CP018058.1"/>
</dbReference>
<gene>
    <name evidence="1" type="ORF">B9L19_02700</name>
</gene>
<reference evidence="1 2" key="1">
    <citation type="submission" date="2017-05" db="EMBL/GenBank/DDBJ databases">
        <title>The genome sequence of Geobacillus thermocatenulatus DSM 730.</title>
        <authorList>
            <person name="Ramaloko W.T."/>
            <person name="Koen N."/>
            <person name="Polliack S."/>
            <person name="Aliyu H."/>
            <person name="Lebre P."/>
            <person name="Mohr T."/>
            <person name="Oswald F."/>
            <person name="Zwick M."/>
            <person name="Neumann A."/>
            <person name="Syldatk C."/>
            <person name="Cowan D."/>
            <person name="De Maayer P."/>
        </authorList>
    </citation>
    <scope>NUCLEOTIDE SEQUENCE [LARGE SCALE GENOMIC DNA]</scope>
    <source>
        <strain evidence="1 2">BGSC 93A1</strain>
    </source>
</reference>
<dbReference type="Proteomes" id="UP000198378">
    <property type="component" value="Unassembled WGS sequence"/>
</dbReference>
<comment type="caution">
    <text evidence="1">The sequence shown here is derived from an EMBL/GenBank/DDBJ whole genome shotgun (WGS) entry which is preliminary data.</text>
</comment>
<name>A0A226QBG7_9BACL</name>
<dbReference type="EMBL" id="NEWK01000001">
    <property type="protein sequence ID" value="OXB89017.1"/>
    <property type="molecule type" value="Genomic_DNA"/>
</dbReference>
<organism evidence="1 2">
    <name type="scientific">Geobacillus thermocatenulatus</name>
    <dbReference type="NCBI Taxonomy" id="33938"/>
    <lineage>
        <taxon>Bacteria</taxon>
        <taxon>Bacillati</taxon>
        <taxon>Bacillota</taxon>
        <taxon>Bacilli</taxon>
        <taxon>Bacillales</taxon>
        <taxon>Anoxybacillaceae</taxon>
        <taxon>Geobacillus</taxon>
        <taxon>Geobacillus thermoleovorans group</taxon>
    </lineage>
</organism>
<evidence type="ECO:0000313" key="2">
    <source>
        <dbReference type="Proteomes" id="UP000198378"/>
    </source>
</evidence>
<keyword evidence="2" id="KW-1185">Reference proteome</keyword>
<dbReference type="Gene3D" id="3.90.1720.10">
    <property type="entry name" value="endopeptidase domain like (from Nostoc punctiforme)"/>
    <property type="match status" value="1"/>
</dbReference>
<evidence type="ECO:0000313" key="1">
    <source>
        <dbReference type="EMBL" id="OXB89017.1"/>
    </source>
</evidence>
<accession>A0A226QBG7</accession>
<dbReference type="KEGG" id="gtm:GT3921_03845"/>
<protein>
    <submittedName>
        <fullName evidence="1">Uncharacterized protein</fullName>
    </submittedName>
</protein>
<dbReference type="InterPro" id="IPR038765">
    <property type="entry name" value="Papain-like_cys_pep_sf"/>
</dbReference>
<proteinExistence type="predicted"/>